<dbReference type="InterPro" id="IPR050188">
    <property type="entry name" value="RluA_PseudoU_synthase"/>
</dbReference>
<dbReference type="InterPro" id="IPR006225">
    <property type="entry name" value="PsdUridine_synth_RluC/D"/>
</dbReference>
<proteinExistence type="inferred from homology"/>
<dbReference type="GO" id="GO:0003723">
    <property type="term" value="F:RNA binding"/>
    <property type="evidence" value="ECO:0007669"/>
    <property type="project" value="InterPro"/>
</dbReference>
<organism evidence="6 7">
    <name type="scientific">Candidatus Kaiserbacteria bacterium RIFCSPLOWO2_01_FULL_55_19</name>
    <dbReference type="NCBI Taxonomy" id="1798516"/>
    <lineage>
        <taxon>Bacteria</taxon>
        <taxon>Candidatus Kaiseribacteriota</taxon>
    </lineage>
</organism>
<dbReference type="NCBIfam" id="TIGR00005">
    <property type="entry name" value="rluA_subfam"/>
    <property type="match status" value="1"/>
</dbReference>
<name>A0A1F6ES43_9BACT</name>
<accession>A0A1F6ES43</accession>
<dbReference type="PANTHER" id="PTHR21600">
    <property type="entry name" value="MITOCHONDRIAL RNA PSEUDOURIDINE SYNTHASE"/>
    <property type="match status" value="1"/>
</dbReference>
<protein>
    <recommendedName>
        <fullName evidence="4">Pseudouridine synthase</fullName>
        <ecNumber evidence="4">5.4.99.-</ecNumber>
    </recommendedName>
</protein>
<comment type="function">
    <text evidence="4">Responsible for synthesis of pseudouridine from uracil.</text>
</comment>
<dbReference type="Gene3D" id="3.30.2350.10">
    <property type="entry name" value="Pseudouridine synthase"/>
    <property type="match status" value="1"/>
</dbReference>
<feature type="domain" description="Pseudouridine synthase RsuA/RluA-like" evidence="5">
    <location>
        <begin position="12"/>
        <end position="166"/>
    </location>
</feature>
<dbReference type="EC" id="5.4.99.-" evidence="4"/>
<evidence type="ECO:0000256" key="1">
    <source>
        <dbReference type="ARBA" id="ARBA00010876"/>
    </source>
</evidence>
<dbReference type="InterPro" id="IPR006145">
    <property type="entry name" value="PsdUridine_synth_RsuA/RluA"/>
</dbReference>
<evidence type="ECO:0000313" key="7">
    <source>
        <dbReference type="Proteomes" id="UP000176714"/>
    </source>
</evidence>
<dbReference type="GO" id="GO:0140098">
    <property type="term" value="F:catalytic activity, acting on RNA"/>
    <property type="evidence" value="ECO:0007669"/>
    <property type="project" value="UniProtKB-ARBA"/>
</dbReference>
<sequence>MELPILYEDTDIVAVAKPVGLITHTDGRTQEETAEDWFDSRYPHERVVPAEIGYVHRLDRDTSGVLVFAKNPPAYAFLRSAFHDRAVKKTYLALVYGTLKEKKGVIDFDIGRSRKDFRLRSAQPKAKGRLRAALTRYEVVAETKEFSLLRVSPETGRTHQIRVHLKAIHHPIVGDPLYAPNHPMALGINRLGLHAYQLDLPLPKGGSTLITAPVPNDLAPALTHFPSAHETFALSPSA</sequence>
<dbReference type="STRING" id="1798516.A2950_00990"/>
<comment type="similarity">
    <text evidence="1 4">Belongs to the pseudouridine synthase RluA family.</text>
</comment>
<dbReference type="EMBL" id="MFMD01000022">
    <property type="protein sequence ID" value="OGG76418.1"/>
    <property type="molecule type" value="Genomic_DNA"/>
</dbReference>
<gene>
    <name evidence="6" type="ORF">A2950_00990</name>
</gene>
<dbReference type="Proteomes" id="UP000176714">
    <property type="component" value="Unassembled WGS sequence"/>
</dbReference>
<evidence type="ECO:0000256" key="2">
    <source>
        <dbReference type="ARBA" id="ARBA00023235"/>
    </source>
</evidence>
<dbReference type="GO" id="GO:0000455">
    <property type="term" value="P:enzyme-directed rRNA pseudouridine synthesis"/>
    <property type="evidence" value="ECO:0007669"/>
    <property type="project" value="TreeGrafter"/>
</dbReference>
<comment type="caution">
    <text evidence="6">The sequence shown here is derived from an EMBL/GenBank/DDBJ whole genome shotgun (WGS) entry which is preliminary data.</text>
</comment>
<evidence type="ECO:0000259" key="5">
    <source>
        <dbReference type="Pfam" id="PF00849"/>
    </source>
</evidence>
<evidence type="ECO:0000256" key="4">
    <source>
        <dbReference type="RuleBase" id="RU362028"/>
    </source>
</evidence>
<comment type="catalytic activity">
    <reaction evidence="4">
        <text>a uridine in RNA = a pseudouridine in RNA</text>
        <dbReference type="Rhea" id="RHEA:48348"/>
        <dbReference type="Rhea" id="RHEA-COMP:12068"/>
        <dbReference type="Rhea" id="RHEA-COMP:12069"/>
        <dbReference type="ChEBI" id="CHEBI:65314"/>
        <dbReference type="ChEBI" id="CHEBI:65315"/>
    </reaction>
</comment>
<dbReference type="InterPro" id="IPR020103">
    <property type="entry name" value="PsdUridine_synth_cat_dom_sf"/>
</dbReference>
<dbReference type="GO" id="GO:0009982">
    <property type="term" value="F:pseudouridine synthase activity"/>
    <property type="evidence" value="ECO:0007669"/>
    <property type="project" value="InterPro"/>
</dbReference>
<dbReference type="InterPro" id="IPR006224">
    <property type="entry name" value="PsdUridine_synth_RluA-like_CS"/>
</dbReference>
<dbReference type="SUPFAM" id="SSF55120">
    <property type="entry name" value="Pseudouridine synthase"/>
    <property type="match status" value="1"/>
</dbReference>
<dbReference type="Pfam" id="PF00849">
    <property type="entry name" value="PseudoU_synth_2"/>
    <property type="match status" value="1"/>
</dbReference>
<keyword evidence="2 4" id="KW-0413">Isomerase</keyword>
<reference evidence="6 7" key="1">
    <citation type="journal article" date="2016" name="Nat. Commun.">
        <title>Thousands of microbial genomes shed light on interconnected biogeochemical processes in an aquifer system.</title>
        <authorList>
            <person name="Anantharaman K."/>
            <person name="Brown C.T."/>
            <person name="Hug L.A."/>
            <person name="Sharon I."/>
            <person name="Castelle C.J."/>
            <person name="Probst A.J."/>
            <person name="Thomas B.C."/>
            <person name="Singh A."/>
            <person name="Wilkins M.J."/>
            <person name="Karaoz U."/>
            <person name="Brodie E.L."/>
            <person name="Williams K.H."/>
            <person name="Hubbard S.S."/>
            <person name="Banfield J.F."/>
        </authorList>
    </citation>
    <scope>NUCLEOTIDE SEQUENCE [LARGE SCALE GENOMIC DNA]</scope>
</reference>
<dbReference type="PROSITE" id="PS01129">
    <property type="entry name" value="PSI_RLU"/>
    <property type="match status" value="1"/>
</dbReference>
<dbReference type="CDD" id="cd02869">
    <property type="entry name" value="PseudoU_synth_RluA_like"/>
    <property type="match status" value="1"/>
</dbReference>
<feature type="active site" evidence="3">
    <location>
        <position position="59"/>
    </location>
</feature>
<dbReference type="AlphaFoldDB" id="A0A1F6ES43"/>
<evidence type="ECO:0000313" key="6">
    <source>
        <dbReference type="EMBL" id="OGG76418.1"/>
    </source>
</evidence>
<dbReference type="PANTHER" id="PTHR21600:SF44">
    <property type="entry name" value="RIBOSOMAL LARGE SUBUNIT PSEUDOURIDINE SYNTHASE D"/>
    <property type="match status" value="1"/>
</dbReference>
<evidence type="ECO:0000256" key="3">
    <source>
        <dbReference type="PIRSR" id="PIRSR606225-1"/>
    </source>
</evidence>